<sequence length="203" mass="22764">MHEVLQSMFSFLTSLGYAGIALALMVEVIPSEIVLAYAGYLVARGDVSFAGAVAAGTVGGTAAQLFLYWMGYYGGRPFLDQYGKYVLIQKKHLDVAERWFAKFGPGVIFSARFIPVVRHAISIPAGIARMKWLPFTIYTVLAIIPWSILFIWLGEQLGQRWRQIDEMATPYVRPAIAAAVAVAVIYIIWQRRRRAADENERMK</sequence>
<evidence type="ECO:0000256" key="2">
    <source>
        <dbReference type="SAM" id="Phobius"/>
    </source>
</evidence>
<keyword evidence="2" id="KW-0812">Transmembrane</keyword>
<dbReference type="PANTHER" id="PTHR42709:SF8">
    <property type="entry name" value="UNDECAPRENYL PHOSPHATE TRANSPORTER A"/>
    <property type="match status" value="1"/>
</dbReference>
<feature type="transmembrane region" description="Helical" evidence="2">
    <location>
        <begin position="47"/>
        <end position="69"/>
    </location>
</feature>
<comment type="caution">
    <text evidence="4">The sequence shown here is derived from an EMBL/GenBank/DDBJ whole genome shotgun (WGS) entry which is preliminary data.</text>
</comment>
<keyword evidence="2" id="KW-1133">Transmembrane helix</keyword>
<reference evidence="4 5" key="1">
    <citation type="submission" date="2015-01" db="EMBL/GenBank/DDBJ databases">
        <authorList>
            <person name="Filippidou S."/>
            <person name="Jeanneret N."/>
            <person name="Russel-Delif L."/>
            <person name="Junier T."/>
            <person name="Wunderlin T."/>
            <person name="Molina V."/>
            <person name="Johnson S.L."/>
            <person name="Davenport K.W."/>
            <person name="Chain P.S."/>
            <person name="Dorador C."/>
            <person name="Junier P."/>
        </authorList>
    </citation>
    <scope>NUCLEOTIDE SEQUENCE [LARGE SCALE GENOMIC DNA]</scope>
    <source>
        <strain evidence="4 5">Et7/4</strain>
    </source>
</reference>
<comment type="similarity">
    <text evidence="1">Belongs to the DedA family.</text>
</comment>
<name>A0A0D8BXY5_GEOKU</name>
<dbReference type="InterPro" id="IPR032816">
    <property type="entry name" value="VTT_dom"/>
</dbReference>
<feature type="transmembrane region" description="Helical" evidence="2">
    <location>
        <begin position="171"/>
        <end position="189"/>
    </location>
</feature>
<gene>
    <name evidence="4" type="ORF">LG52_456</name>
</gene>
<protein>
    <recommendedName>
        <fullName evidence="3">VTT domain-containing protein</fullName>
    </recommendedName>
</protein>
<proteinExistence type="inferred from homology"/>
<dbReference type="OrthoDB" id="9813426at2"/>
<evidence type="ECO:0000313" key="4">
    <source>
        <dbReference type="EMBL" id="KJE28849.1"/>
    </source>
</evidence>
<dbReference type="EMBL" id="JYBP01000003">
    <property type="protein sequence ID" value="KJE28849.1"/>
    <property type="molecule type" value="Genomic_DNA"/>
</dbReference>
<evidence type="ECO:0000259" key="3">
    <source>
        <dbReference type="Pfam" id="PF09335"/>
    </source>
</evidence>
<feature type="domain" description="VTT" evidence="3">
    <location>
        <begin position="29"/>
        <end position="155"/>
    </location>
</feature>
<evidence type="ECO:0000313" key="5">
    <source>
        <dbReference type="Proteomes" id="UP000032522"/>
    </source>
</evidence>
<feature type="transmembrane region" description="Helical" evidence="2">
    <location>
        <begin position="132"/>
        <end position="151"/>
    </location>
</feature>
<evidence type="ECO:0000256" key="1">
    <source>
        <dbReference type="ARBA" id="ARBA00010792"/>
    </source>
</evidence>
<dbReference type="PANTHER" id="PTHR42709">
    <property type="entry name" value="ALKALINE PHOSPHATASE LIKE PROTEIN"/>
    <property type="match status" value="1"/>
</dbReference>
<dbReference type="InterPro" id="IPR051311">
    <property type="entry name" value="DedA_domain"/>
</dbReference>
<dbReference type="Pfam" id="PF09335">
    <property type="entry name" value="VTT_dom"/>
    <property type="match status" value="1"/>
</dbReference>
<dbReference type="RefSeq" id="WP_044730761.1">
    <property type="nucleotide sequence ID" value="NZ_JYBP01000003.1"/>
</dbReference>
<dbReference type="GO" id="GO:0005886">
    <property type="term" value="C:plasma membrane"/>
    <property type="evidence" value="ECO:0007669"/>
    <property type="project" value="TreeGrafter"/>
</dbReference>
<dbReference type="Proteomes" id="UP000032522">
    <property type="component" value="Unassembled WGS sequence"/>
</dbReference>
<keyword evidence="2" id="KW-0472">Membrane</keyword>
<dbReference type="PATRIC" id="fig|1462.6.peg.581"/>
<dbReference type="AlphaFoldDB" id="A0A0D8BXY5"/>
<accession>A0A0D8BXY5</accession>
<organism evidence="4 5">
    <name type="scientific">Geobacillus kaustophilus</name>
    <dbReference type="NCBI Taxonomy" id="1462"/>
    <lineage>
        <taxon>Bacteria</taxon>
        <taxon>Bacillati</taxon>
        <taxon>Bacillota</taxon>
        <taxon>Bacilli</taxon>
        <taxon>Bacillales</taxon>
        <taxon>Anoxybacillaceae</taxon>
        <taxon>Geobacillus</taxon>
        <taxon>Geobacillus thermoleovorans group</taxon>
    </lineage>
</organism>